<dbReference type="InterPro" id="IPR018154">
    <property type="entry name" value="TLV/ENV_coat_polyprotein"/>
</dbReference>
<keyword evidence="13" id="KW-0449">Lipoprotein</keyword>
<reference evidence="15" key="2">
    <citation type="submission" date="2025-08" db="UniProtKB">
        <authorList>
            <consortium name="Ensembl"/>
        </authorList>
    </citation>
    <scope>IDENTIFICATION</scope>
</reference>
<feature type="compositionally biased region" description="Low complexity" evidence="14">
    <location>
        <begin position="118"/>
        <end position="128"/>
    </location>
</feature>
<reference evidence="16" key="1">
    <citation type="submission" date="2018-06" db="EMBL/GenBank/DDBJ databases">
        <title>Genome assembly of Danube salmon.</title>
        <authorList>
            <person name="Macqueen D.J."/>
            <person name="Gundappa M.K."/>
        </authorList>
    </citation>
    <scope>NUCLEOTIDE SEQUENCE [LARGE SCALE GENOMIC DNA]</scope>
</reference>
<evidence type="ECO:0000313" key="16">
    <source>
        <dbReference type="Proteomes" id="UP000314982"/>
    </source>
</evidence>
<evidence type="ECO:0008006" key="17">
    <source>
        <dbReference type="Google" id="ProtNLM"/>
    </source>
</evidence>
<dbReference type="GeneTree" id="ENSGT00530000064449"/>
<dbReference type="SUPFAM" id="SSF58069">
    <property type="entry name" value="Virus ectodomain"/>
    <property type="match status" value="1"/>
</dbReference>
<feature type="compositionally biased region" description="Polar residues" evidence="14">
    <location>
        <begin position="106"/>
        <end position="117"/>
    </location>
</feature>
<keyword evidence="10" id="KW-0564">Palmitate</keyword>
<evidence type="ECO:0000256" key="12">
    <source>
        <dbReference type="ARBA" id="ARBA00023180"/>
    </source>
</evidence>
<protein>
    <recommendedName>
        <fullName evidence="17">Envelope protein</fullName>
    </recommendedName>
</protein>
<evidence type="ECO:0000256" key="2">
    <source>
        <dbReference type="ARBA" id="ARBA00004531"/>
    </source>
</evidence>
<dbReference type="AlphaFoldDB" id="A0A4W5LG48"/>
<keyword evidence="5" id="KW-0945">Host-virus interaction</keyword>
<keyword evidence="16" id="KW-1185">Reference proteome</keyword>
<evidence type="ECO:0000256" key="11">
    <source>
        <dbReference type="ARBA" id="ARBA00023157"/>
    </source>
</evidence>
<reference evidence="15" key="3">
    <citation type="submission" date="2025-09" db="UniProtKB">
        <authorList>
            <consortium name="Ensembl"/>
        </authorList>
    </citation>
    <scope>IDENTIFICATION</scope>
</reference>
<organism evidence="15 16">
    <name type="scientific">Hucho hucho</name>
    <name type="common">huchen</name>
    <dbReference type="NCBI Taxonomy" id="62062"/>
    <lineage>
        <taxon>Eukaryota</taxon>
        <taxon>Metazoa</taxon>
        <taxon>Chordata</taxon>
        <taxon>Craniata</taxon>
        <taxon>Vertebrata</taxon>
        <taxon>Euteleostomi</taxon>
        <taxon>Actinopterygii</taxon>
        <taxon>Neopterygii</taxon>
        <taxon>Teleostei</taxon>
        <taxon>Protacanthopterygii</taxon>
        <taxon>Salmoniformes</taxon>
        <taxon>Salmonidae</taxon>
        <taxon>Salmoninae</taxon>
        <taxon>Hucho</taxon>
    </lineage>
</organism>
<evidence type="ECO:0000256" key="3">
    <source>
        <dbReference type="ARBA" id="ARBA00004563"/>
    </source>
</evidence>
<evidence type="ECO:0000256" key="14">
    <source>
        <dbReference type="SAM" id="MobiDB-lite"/>
    </source>
</evidence>
<name>A0A4W5LG48_9TELE</name>
<dbReference type="Pfam" id="PF00429">
    <property type="entry name" value="TLV_coat"/>
    <property type="match status" value="1"/>
</dbReference>
<evidence type="ECO:0000256" key="10">
    <source>
        <dbReference type="ARBA" id="ARBA00023139"/>
    </source>
</evidence>
<dbReference type="PANTHER" id="PTHR10424:SF81">
    <property type="entry name" value="ERVV2 PROTEIN"/>
    <property type="match status" value="1"/>
</dbReference>
<keyword evidence="11" id="KW-1015">Disulfide bond</keyword>
<feature type="region of interest" description="Disordered" evidence="14">
    <location>
        <begin position="105"/>
        <end position="128"/>
    </location>
</feature>
<keyword evidence="4" id="KW-1032">Host cell membrane</keyword>
<evidence type="ECO:0000256" key="8">
    <source>
        <dbReference type="ARBA" id="ARBA00022989"/>
    </source>
</evidence>
<keyword evidence="7" id="KW-1043">Host membrane</keyword>
<evidence type="ECO:0000313" key="15">
    <source>
        <dbReference type="Ensembl" id="ENSHHUP00000024772.1"/>
    </source>
</evidence>
<keyword evidence="9" id="KW-0472">Membrane</keyword>
<keyword evidence="8" id="KW-1133">Transmembrane helix</keyword>
<comment type="subcellular location">
    <subcellularLocation>
        <location evidence="1">Host cell membrane</location>
        <topology evidence="1">Single-pass type I membrane protein</topology>
    </subcellularLocation>
    <subcellularLocation>
        <location evidence="2">Host endomembrane system</location>
        <topology evidence="2">Peripheral membrane protein</topology>
    </subcellularLocation>
    <subcellularLocation>
        <location evidence="3">Virion membrane</location>
        <topology evidence="3">Single-pass type I membrane protein</topology>
    </subcellularLocation>
</comment>
<evidence type="ECO:0000256" key="5">
    <source>
        <dbReference type="ARBA" id="ARBA00022581"/>
    </source>
</evidence>
<dbReference type="STRING" id="62062.ENSHHUP00000024772"/>
<sequence>MPYARQRPTYLCNGEWCPYWDYMITNVGQFWDWRRGYPYSIGDPSKQERFSMIWRSSDKNRCKGDEILLTIQNVKLTYAGTYTLCQERVGADTMGMFTIKVLPKPQKSQMTQNQTQVSTTPDPSLPSPTTLAMETGIAGKENMWLAYMRYTARTLSQRDCIICGTGRSELATHPFALAKGEGQTCPTRAPEGVKAYGGNYSCIVASGGGHDYGLLPSSDCGIETNLTDLIGGGVNQTRGVADVWWICGPKRRLTPILKGDWKGRCALASLIMPITLVEVTAEQLLGNAKDMGEDFMLHRNRREAPWTAESTHDVNFNMLGVPAGVPLEFQALSRDDGFWHLLPIIGPAIDAAKQRSWINYIYYNQQRFVNYTRTALTGMAEQLEATSRVARQNRLALDMMLANQGGVCKMFGEQCCTFIPNNTSPDGSIAKALRGLDRLSVEMKGMAGVQEGVWGWLQGWFGQYVGMVVTGFLTLIIACEESFQGEMDAMAYEVPE</sequence>
<evidence type="ECO:0000256" key="4">
    <source>
        <dbReference type="ARBA" id="ARBA00022511"/>
    </source>
</evidence>
<evidence type="ECO:0000256" key="13">
    <source>
        <dbReference type="ARBA" id="ARBA00023288"/>
    </source>
</evidence>
<dbReference type="Proteomes" id="UP000314982">
    <property type="component" value="Unassembled WGS sequence"/>
</dbReference>
<keyword evidence="6" id="KW-0812">Transmembrane</keyword>
<evidence type="ECO:0000256" key="6">
    <source>
        <dbReference type="ARBA" id="ARBA00022692"/>
    </source>
</evidence>
<dbReference type="Gene3D" id="1.10.287.210">
    <property type="match status" value="1"/>
</dbReference>
<proteinExistence type="predicted"/>
<dbReference type="Ensembl" id="ENSHHUT00000025712.1">
    <property type="protein sequence ID" value="ENSHHUP00000024772.1"/>
    <property type="gene ID" value="ENSHHUG00000015559.1"/>
</dbReference>
<evidence type="ECO:0000256" key="7">
    <source>
        <dbReference type="ARBA" id="ARBA00022870"/>
    </source>
</evidence>
<evidence type="ECO:0000256" key="1">
    <source>
        <dbReference type="ARBA" id="ARBA00004402"/>
    </source>
</evidence>
<keyword evidence="12" id="KW-0325">Glycoprotein</keyword>
<evidence type="ECO:0000256" key="9">
    <source>
        <dbReference type="ARBA" id="ARBA00023136"/>
    </source>
</evidence>
<dbReference type="PANTHER" id="PTHR10424">
    <property type="entry name" value="VIRAL ENVELOPE PROTEIN"/>
    <property type="match status" value="1"/>
</dbReference>
<accession>A0A4W5LG48</accession>